<protein>
    <submittedName>
        <fullName evidence="2">Uncharacterized protein</fullName>
    </submittedName>
</protein>
<proteinExistence type="predicted"/>
<evidence type="ECO:0000256" key="1">
    <source>
        <dbReference type="SAM" id="Phobius"/>
    </source>
</evidence>
<accession>A0A1H5WGL6</accession>
<evidence type="ECO:0000313" key="2">
    <source>
        <dbReference type="EMBL" id="SEF98416.1"/>
    </source>
</evidence>
<gene>
    <name evidence="2" type="ORF">SAMN04488244_105258</name>
</gene>
<name>A0A1H5WGL6_9VIBR</name>
<organism evidence="2 3">
    <name type="scientific">Vibrio hangzhouensis</name>
    <dbReference type="NCBI Taxonomy" id="462991"/>
    <lineage>
        <taxon>Bacteria</taxon>
        <taxon>Pseudomonadati</taxon>
        <taxon>Pseudomonadota</taxon>
        <taxon>Gammaproteobacteria</taxon>
        <taxon>Vibrionales</taxon>
        <taxon>Vibrionaceae</taxon>
        <taxon>Vibrio</taxon>
    </lineage>
</organism>
<dbReference type="EMBL" id="FNVG01000005">
    <property type="protein sequence ID" value="SEF98416.1"/>
    <property type="molecule type" value="Genomic_DNA"/>
</dbReference>
<dbReference type="RefSeq" id="WP_103879751.1">
    <property type="nucleotide sequence ID" value="NZ_FNVG01000005.1"/>
</dbReference>
<sequence length="67" mass="7041">MKIDFTQPSTKKGLVLIGAATAMMAGRPELLTATVTEQGVQAGGLIGTTVPVVLGLWEVLRNEFKGK</sequence>
<keyword evidence="3" id="KW-1185">Reference proteome</keyword>
<reference evidence="3" key="1">
    <citation type="submission" date="2016-10" db="EMBL/GenBank/DDBJ databases">
        <authorList>
            <person name="Varghese N."/>
            <person name="Submissions S."/>
        </authorList>
    </citation>
    <scope>NUCLEOTIDE SEQUENCE [LARGE SCALE GENOMIC DNA]</scope>
    <source>
        <strain evidence="3">CGMCC 1.7062</strain>
    </source>
</reference>
<keyword evidence="1" id="KW-0812">Transmembrane</keyword>
<keyword evidence="1" id="KW-0472">Membrane</keyword>
<dbReference type="OrthoDB" id="5880412at2"/>
<keyword evidence="1" id="KW-1133">Transmembrane helix</keyword>
<feature type="transmembrane region" description="Helical" evidence="1">
    <location>
        <begin position="42"/>
        <end position="60"/>
    </location>
</feature>
<dbReference type="AlphaFoldDB" id="A0A1H5WGL6"/>
<evidence type="ECO:0000313" key="3">
    <source>
        <dbReference type="Proteomes" id="UP000236721"/>
    </source>
</evidence>
<dbReference type="Proteomes" id="UP000236721">
    <property type="component" value="Unassembled WGS sequence"/>
</dbReference>